<keyword evidence="1" id="KW-1133">Transmembrane helix</keyword>
<keyword evidence="1" id="KW-0812">Transmembrane</keyword>
<dbReference type="EMBL" id="JAPFQN010000004">
    <property type="protein sequence ID" value="MCX2743602.1"/>
    <property type="molecule type" value="Genomic_DNA"/>
</dbReference>
<evidence type="ECO:0000313" key="2">
    <source>
        <dbReference type="EMBL" id="MCX2743602.1"/>
    </source>
</evidence>
<name>A0ABT3RQS1_9BACT</name>
<organism evidence="2 3">
    <name type="scientific">Mangrovivirga halotolerans</name>
    <dbReference type="NCBI Taxonomy" id="2993936"/>
    <lineage>
        <taxon>Bacteria</taxon>
        <taxon>Pseudomonadati</taxon>
        <taxon>Bacteroidota</taxon>
        <taxon>Cytophagia</taxon>
        <taxon>Cytophagales</taxon>
        <taxon>Mangrovivirgaceae</taxon>
        <taxon>Mangrovivirga</taxon>
    </lineage>
</organism>
<dbReference type="PANTHER" id="PTHR36443">
    <property type="entry name" value="BSR5223 PROTEIN"/>
    <property type="match status" value="1"/>
</dbReference>
<evidence type="ECO:0000256" key="1">
    <source>
        <dbReference type="SAM" id="Phobius"/>
    </source>
</evidence>
<dbReference type="Proteomes" id="UP001209885">
    <property type="component" value="Unassembled WGS sequence"/>
</dbReference>
<gene>
    <name evidence="2" type="ORF">OO013_06985</name>
</gene>
<feature type="transmembrane region" description="Helical" evidence="1">
    <location>
        <begin position="49"/>
        <end position="70"/>
    </location>
</feature>
<dbReference type="PANTHER" id="PTHR36443:SF1">
    <property type="entry name" value="BSR5223 PROTEIN"/>
    <property type="match status" value="1"/>
</dbReference>
<comment type="caution">
    <text evidence="2">The sequence shown here is derived from an EMBL/GenBank/DDBJ whole genome shotgun (WGS) entry which is preliminary data.</text>
</comment>
<feature type="transmembrane region" description="Helical" evidence="1">
    <location>
        <begin position="7"/>
        <end position="27"/>
    </location>
</feature>
<dbReference type="Pfam" id="PF11146">
    <property type="entry name" value="DUF2905"/>
    <property type="match status" value="1"/>
</dbReference>
<dbReference type="InterPro" id="IPR021320">
    <property type="entry name" value="DUF2905"/>
</dbReference>
<protein>
    <submittedName>
        <fullName evidence="2">DUF2905 domain-containing protein</fullName>
    </submittedName>
</protein>
<reference evidence="2 3" key="1">
    <citation type="submission" date="2022-11" db="EMBL/GenBank/DDBJ databases">
        <title>The characterization of three novel Bacteroidetes species and genomic analysis of their roles in tidal elemental geochemical cycles.</title>
        <authorList>
            <person name="Ma K."/>
        </authorList>
    </citation>
    <scope>NUCLEOTIDE SEQUENCE [LARGE SCALE GENOMIC DNA]</scope>
    <source>
        <strain evidence="2 3">M17</strain>
    </source>
</reference>
<sequence>MHQQYGKIILIIGILIMIIGIVVYFFGNKLPTPGSLPGDIKIDKGNTKIYIPITTMIILSILITVILRLINKFF</sequence>
<dbReference type="RefSeq" id="WP_266055987.1">
    <property type="nucleotide sequence ID" value="NZ_JAPFQN010000004.1"/>
</dbReference>
<accession>A0ABT3RQS1</accession>
<keyword evidence="3" id="KW-1185">Reference proteome</keyword>
<keyword evidence="1" id="KW-0472">Membrane</keyword>
<evidence type="ECO:0000313" key="3">
    <source>
        <dbReference type="Proteomes" id="UP001209885"/>
    </source>
</evidence>
<proteinExistence type="predicted"/>